<name>A0A1Z4EQY1_9MYCO</name>
<dbReference type="Proteomes" id="UP000217954">
    <property type="component" value="Chromosome"/>
</dbReference>
<dbReference type="PROSITE" id="PS51257">
    <property type="entry name" value="PROKAR_LIPOPROTEIN"/>
    <property type="match status" value="1"/>
</dbReference>
<sequence>MKAGRVALLSGFLAAASITACTTQTGGEPLGTSSTGATATKSTTSAPTSASSIPHRSPTSKNDGTTFDPCAAYGDNDLRGVGLDPTSIKEIDSTLLRGCKWYGAGWRVQITVLNGSVDHYLDQTQFPGAQPITIEGLNGATYRDEPGDMRSCYVELPSEKATVGIILAVSDPPALDQIPDACTKAVEVATLTAQKLPK</sequence>
<reference evidence="4" key="1">
    <citation type="journal article" date="2017" name="Genome Announc.">
        <title>Complete Genome Sequence of Mycobacterium stephanolepidis.</title>
        <authorList>
            <person name="Fukano H."/>
            <person name="Yoshida M."/>
            <person name="Katayama Y."/>
            <person name="Omatsu T."/>
            <person name="Mizutani T."/>
            <person name="Kurata O."/>
            <person name="Wada S."/>
            <person name="Hoshino Y."/>
        </authorList>
    </citation>
    <scope>NUCLEOTIDE SEQUENCE [LARGE SCALE GENOMIC DNA]</scope>
    <source>
        <strain evidence="4">NJB0901</strain>
    </source>
</reference>
<dbReference type="InterPro" id="IPR024520">
    <property type="entry name" value="DUF3558"/>
</dbReference>
<dbReference type="RefSeq" id="WP_231896959.1">
    <property type="nucleotide sequence ID" value="NZ_AP018165.1"/>
</dbReference>
<evidence type="ECO:0000313" key="4">
    <source>
        <dbReference type="Proteomes" id="UP000217954"/>
    </source>
</evidence>
<feature type="chain" id="PRO_5012825700" description="DUF3558 domain-containing protein" evidence="2">
    <location>
        <begin position="21"/>
        <end position="198"/>
    </location>
</feature>
<evidence type="ECO:0000313" key="3">
    <source>
        <dbReference type="EMBL" id="BAX95364.1"/>
    </source>
</evidence>
<feature type="region of interest" description="Disordered" evidence="1">
    <location>
        <begin position="24"/>
        <end position="68"/>
    </location>
</feature>
<reference evidence="3 4" key="2">
    <citation type="journal article" date="2017" name="Int. J. Syst. Evol. Microbiol.">
        <title>Mycobacterium stephanolepidis sp. nov., a rapidly growing species related to Mycobacterium chelonae, isolated from marine teleost fish, Stephanolepis cirrhifer.</title>
        <authorList>
            <person name="Fukano H."/>
            <person name="Wada S."/>
            <person name="Kurata O."/>
            <person name="Katayama K."/>
            <person name="Fujiwara N."/>
            <person name="Hoshino Y."/>
        </authorList>
    </citation>
    <scope>NUCLEOTIDE SEQUENCE [LARGE SCALE GENOMIC DNA]</scope>
    <source>
        <strain evidence="3 4">NJB0901</strain>
    </source>
</reference>
<organism evidence="3 4">
    <name type="scientific">[Mycobacterium] stephanolepidis</name>
    <dbReference type="NCBI Taxonomy" id="1520670"/>
    <lineage>
        <taxon>Bacteria</taxon>
        <taxon>Bacillati</taxon>
        <taxon>Actinomycetota</taxon>
        <taxon>Actinomycetes</taxon>
        <taxon>Mycobacteriales</taxon>
        <taxon>Mycobacteriaceae</taxon>
        <taxon>Mycobacteroides</taxon>
    </lineage>
</organism>
<feature type="signal peptide" evidence="2">
    <location>
        <begin position="1"/>
        <end position="20"/>
    </location>
</feature>
<evidence type="ECO:0000256" key="2">
    <source>
        <dbReference type="SAM" id="SignalP"/>
    </source>
</evidence>
<gene>
    <name evidence="3" type="ORF">MSTE_00011</name>
</gene>
<dbReference type="EMBL" id="AP018165">
    <property type="protein sequence ID" value="BAX95364.1"/>
    <property type="molecule type" value="Genomic_DNA"/>
</dbReference>
<protein>
    <recommendedName>
        <fullName evidence="5">DUF3558 domain-containing protein</fullName>
    </recommendedName>
</protein>
<proteinExistence type="predicted"/>
<dbReference type="KEGG" id="mste:MSTE_00011"/>
<evidence type="ECO:0000256" key="1">
    <source>
        <dbReference type="SAM" id="MobiDB-lite"/>
    </source>
</evidence>
<keyword evidence="2" id="KW-0732">Signal</keyword>
<feature type="compositionally biased region" description="Low complexity" evidence="1">
    <location>
        <begin position="32"/>
        <end position="52"/>
    </location>
</feature>
<dbReference type="AlphaFoldDB" id="A0A1Z4EQY1"/>
<accession>A0A1Z4EQY1</accession>
<evidence type="ECO:0008006" key="5">
    <source>
        <dbReference type="Google" id="ProtNLM"/>
    </source>
</evidence>
<keyword evidence="4" id="KW-1185">Reference proteome</keyword>
<dbReference type="Pfam" id="PF12079">
    <property type="entry name" value="DUF3558"/>
    <property type="match status" value="1"/>
</dbReference>